<dbReference type="STRING" id="658196.A0A397SD75"/>
<name>A0A397SD75_9GLOM</name>
<organism evidence="1 2">
    <name type="scientific">Glomus cerebriforme</name>
    <dbReference type="NCBI Taxonomy" id="658196"/>
    <lineage>
        <taxon>Eukaryota</taxon>
        <taxon>Fungi</taxon>
        <taxon>Fungi incertae sedis</taxon>
        <taxon>Mucoromycota</taxon>
        <taxon>Glomeromycotina</taxon>
        <taxon>Glomeromycetes</taxon>
        <taxon>Glomerales</taxon>
        <taxon>Glomeraceae</taxon>
        <taxon>Glomus</taxon>
    </lineage>
</organism>
<comment type="caution">
    <text evidence="1">The sequence shown here is derived from an EMBL/GenBank/DDBJ whole genome shotgun (WGS) entry which is preliminary data.</text>
</comment>
<dbReference type="Proteomes" id="UP000265703">
    <property type="component" value="Unassembled WGS sequence"/>
</dbReference>
<protein>
    <submittedName>
        <fullName evidence="1">Uncharacterized protein</fullName>
    </submittedName>
</protein>
<gene>
    <name evidence="1" type="ORF">C1645_833806</name>
</gene>
<proteinExistence type="predicted"/>
<dbReference type="AlphaFoldDB" id="A0A397SD75"/>
<accession>A0A397SD75</accession>
<dbReference type="EMBL" id="QKYT01000571">
    <property type="protein sequence ID" value="RIA83452.1"/>
    <property type="molecule type" value="Genomic_DNA"/>
</dbReference>
<evidence type="ECO:0000313" key="1">
    <source>
        <dbReference type="EMBL" id="RIA83452.1"/>
    </source>
</evidence>
<dbReference type="OrthoDB" id="2443629at2759"/>
<keyword evidence="2" id="KW-1185">Reference proteome</keyword>
<evidence type="ECO:0000313" key="2">
    <source>
        <dbReference type="Proteomes" id="UP000265703"/>
    </source>
</evidence>
<sequence>MEGDNNTENTPQILSWGSLPEVLKSVLSQNYSYIIQNFINLPSYQTQEDFEIINFELDMFVNINDKEAASE</sequence>
<reference evidence="1 2" key="1">
    <citation type="submission" date="2018-06" db="EMBL/GenBank/DDBJ databases">
        <title>Comparative genomics reveals the genomic features of Rhizophagus irregularis, R. cerebriforme, R. diaphanum and Gigaspora rosea, and their symbiotic lifestyle signature.</title>
        <authorList>
            <person name="Morin E."/>
            <person name="San Clemente H."/>
            <person name="Chen E.C.H."/>
            <person name="De La Providencia I."/>
            <person name="Hainaut M."/>
            <person name="Kuo A."/>
            <person name="Kohler A."/>
            <person name="Murat C."/>
            <person name="Tang N."/>
            <person name="Roy S."/>
            <person name="Loubradou J."/>
            <person name="Henrissat B."/>
            <person name="Grigoriev I.V."/>
            <person name="Corradi N."/>
            <person name="Roux C."/>
            <person name="Martin F.M."/>
        </authorList>
    </citation>
    <scope>NUCLEOTIDE SEQUENCE [LARGE SCALE GENOMIC DNA]</scope>
    <source>
        <strain evidence="1 2">DAOM 227022</strain>
    </source>
</reference>